<keyword evidence="3" id="KW-1185">Reference proteome</keyword>
<dbReference type="Pfam" id="PF00078">
    <property type="entry name" value="RVT_1"/>
    <property type="match status" value="1"/>
</dbReference>
<dbReference type="AlphaFoldDB" id="A0A0F7ZJ43"/>
<evidence type="ECO:0000313" key="3">
    <source>
        <dbReference type="Proteomes" id="UP000054481"/>
    </source>
</evidence>
<organism evidence="2 3">
    <name type="scientific">Hirsutella minnesotensis 3608</name>
    <dbReference type="NCBI Taxonomy" id="1043627"/>
    <lineage>
        <taxon>Eukaryota</taxon>
        <taxon>Fungi</taxon>
        <taxon>Dikarya</taxon>
        <taxon>Ascomycota</taxon>
        <taxon>Pezizomycotina</taxon>
        <taxon>Sordariomycetes</taxon>
        <taxon>Hypocreomycetidae</taxon>
        <taxon>Hypocreales</taxon>
        <taxon>Ophiocordycipitaceae</taxon>
        <taxon>Hirsutella</taxon>
    </lineage>
</organism>
<dbReference type="PANTHER" id="PTHR33481:SF1">
    <property type="entry name" value="ENDONUCLEASE_EXONUCLEASE_PHOSPHATASE DOMAIN-CONTAINING PROTEIN-RELATED"/>
    <property type="match status" value="1"/>
</dbReference>
<dbReference type="EMBL" id="KQ030737">
    <property type="protein sequence ID" value="KJZ69260.1"/>
    <property type="molecule type" value="Genomic_DNA"/>
</dbReference>
<proteinExistence type="predicted"/>
<evidence type="ECO:0000313" key="2">
    <source>
        <dbReference type="EMBL" id="KJZ69260.1"/>
    </source>
</evidence>
<evidence type="ECO:0000259" key="1">
    <source>
        <dbReference type="PROSITE" id="PS50878"/>
    </source>
</evidence>
<dbReference type="Proteomes" id="UP000054481">
    <property type="component" value="Unassembled WGS sequence"/>
</dbReference>
<dbReference type="PROSITE" id="PS50878">
    <property type="entry name" value="RT_POL"/>
    <property type="match status" value="1"/>
</dbReference>
<dbReference type="PANTHER" id="PTHR33481">
    <property type="entry name" value="REVERSE TRANSCRIPTASE"/>
    <property type="match status" value="1"/>
</dbReference>
<name>A0A0F7ZJ43_9HYPO</name>
<dbReference type="OrthoDB" id="5145195at2759"/>
<reference evidence="2 3" key="1">
    <citation type="journal article" date="2014" name="Genome Biol. Evol.">
        <title>Comparative genomics and transcriptomics analyses reveal divergent lifestyle features of nematode endoparasitic fungus Hirsutella minnesotensis.</title>
        <authorList>
            <person name="Lai Y."/>
            <person name="Liu K."/>
            <person name="Zhang X."/>
            <person name="Zhang X."/>
            <person name="Li K."/>
            <person name="Wang N."/>
            <person name="Shu C."/>
            <person name="Wu Y."/>
            <person name="Wang C."/>
            <person name="Bushley K.E."/>
            <person name="Xiang M."/>
            <person name="Liu X."/>
        </authorList>
    </citation>
    <scope>NUCLEOTIDE SEQUENCE [LARGE SCALE GENOMIC DNA]</scope>
    <source>
        <strain evidence="2 3">3608</strain>
    </source>
</reference>
<gene>
    <name evidence="2" type="ORF">HIM_11344</name>
</gene>
<sequence>MLERIVANVNLKFQTVADFFDHHVHVGGFIHHEVPDLGGYSILSPEIHDGFRHILATVPSLIFFDPILEGQQIVILGDKLNRGSYHAQIQLLGTATVVNLLGCAARAADQPVRKTTQGVLWWAEECIKAAANYRAWRRVYPLGFDREVQLAKGEFHNVVRRAKRYNWRDLIDSFTDSESVFRAVRWLNFLGPFQAPPLQAGGRVDDIQDPWIPADTRKTIELIDQISLEQTRDTTLCTANTSPGSDNITVRMLRAVWHAIGSLVHKLYQGCFTIGHHPKPFREAEVVMLAKPGRRDISSTRAWRPNSLLSCLGKGLEQLIARRLAWASVHFGVLHPQQIGALPKRSAVNLVACLVHDIEEAFARKQVAKLVTLDIQGAFDTVLRNRLILRLREQGWPPNLARWAGSFMQDKSARICYQDIVTDSSPQQCGLPEGSPVSPTLFLLYTEPICRLGN</sequence>
<dbReference type="InterPro" id="IPR000477">
    <property type="entry name" value="RT_dom"/>
</dbReference>
<protein>
    <recommendedName>
        <fullName evidence="1">Reverse transcriptase domain-containing protein</fullName>
    </recommendedName>
</protein>
<accession>A0A0F7ZJ43</accession>
<feature type="domain" description="Reverse transcriptase" evidence="1">
    <location>
        <begin position="270"/>
        <end position="454"/>
    </location>
</feature>